<reference evidence="1" key="1">
    <citation type="submission" date="2022-04" db="EMBL/GenBank/DDBJ databases">
        <title>Complete genome of Methanoplanus endosymbiosus DSM 3599.</title>
        <authorList>
            <person name="Chen S.-C."/>
            <person name="You Y.-T."/>
            <person name="Zhou Y.-Z."/>
            <person name="Lai M.-C."/>
        </authorList>
    </citation>
    <scope>NUCLEOTIDE SEQUENCE</scope>
    <source>
        <strain evidence="1">DSM 3599</strain>
    </source>
</reference>
<proteinExistence type="predicted"/>
<dbReference type="EMBL" id="CP096115">
    <property type="protein sequence ID" value="UUX92024.1"/>
    <property type="molecule type" value="Genomic_DNA"/>
</dbReference>
<protein>
    <submittedName>
        <fullName evidence="1">Uncharacterized protein</fullName>
    </submittedName>
</protein>
<sequence length="133" mass="14801">MEVTTSRKPNPGIRTFSKDLAFSLGCHYTPRGKSGIGDIISIDEDVLIVSGSGRNFSINFYSDSELKAEIFFSSISKEVREGELVYGIRTGNRALYEILSPHMNVVISDCTESGLIFDGPQRRKYVLKIRDSS</sequence>
<name>A0A9E7TJP5_9EURY</name>
<accession>A0A9E7TJP5</accession>
<evidence type="ECO:0000313" key="1">
    <source>
        <dbReference type="EMBL" id="UUX92024.1"/>
    </source>
</evidence>
<dbReference type="AlphaFoldDB" id="A0A9E7TJP5"/>
<dbReference type="Proteomes" id="UP001060368">
    <property type="component" value="Chromosome"/>
</dbReference>
<dbReference type="GeneID" id="74308384"/>
<gene>
    <name evidence="1" type="ORF">L6E24_11745</name>
</gene>
<dbReference type="SUPFAM" id="SSF52954">
    <property type="entry name" value="Class II aaRS ABD-related"/>
    <property type="match status" value="1"/>
</dbReference>
<organism evidence="1 2">
    <name type="scientific">Methanoplanus endosymbiosus</name>
    <dbReference type="NCBI Taxonomy" id="33865"/>
    <lineage>
        <taxon>Archaea</taxon>
        <taxon>Methanobacteriati</taxon>
        <taxon>Methanobacteriota</taxon>
        <taxon>Stenosarchaea group</taxon>
        <taxon>Methanomicrobia</taxon>
        <taxon>Methanomicrobiales</taxon>
        <taxon>Methanomicrobiaceae</taxon>
        <taxon>Methanoplanus</taxon>
    </lineage>
</organism>
<dbReference type="Gene3D" id="3.40.50.10480">
    <property type="entry name" value="Probable brix-domain ribosomal biogenesis protein"/>
    <property type="match status" value="1"/>
</dbReference>
<dbReference type="RefSeq" id="WP_257742174.1">
    <property type="nucleotide sequence ID" value="NZ_CP096115.1"/>
</dbReference>
<evidence type="ECO:0000313" key="2">
    <source>
        <dbReference type="Proteomes" id="UP001060368"/>
    </source>
</evidence>
<dbReference type="KEGG" id="mend:L6E24_11745"/>
<keyword evidence="2" id="KW-1185">Reference proteome</keyword>